<evidence type="ECO:0000313" key="1">
    <source>
        <dbReference type="EMBL" id="GFD00262.1"/>
    </source>
</evidence>
<organism evidence="1">
    <name type="scientific">Tanacetum cinerariifolium</name>
    <name type="common">Dalmatian daisy</name>
    <name type="synonym">Chrysanthemum cinerariifolium</name>
    <dbReference type="NCBI Taxonomy" id="118510"/>
    <lineage>
        <taxon>Eukaryota</taxon>
        <taxon>Viridiplantae</taxon>
        <taxon>Streptophyta</taxon>
        <taxon>Embryophyta</taxon>
        <taxon>Tracheophyta</taxon>
        <taxon>Spermatophyta</taxon>
        <taxon>Magnoliopsida</taxon>
        <taxon>eudicotyledons</taxon>
        <taxon>Gunneridae</taxon>
        <taxon>Pentapetalae</taxon>
        <taxon>asterids</taxon>
        <taxon>campanulids</taxon>
        <taxon>Asterales</taxon>
        <taxon>Asteraceae</taxon>
        <taxon>Asteroideae</taxon>
        <taxon>Anthemideae</taxon>
        <taxon>Anthemidinae</taxon>
        <taxon>Tanacetum</taxon>
    </lineage>
</organism>
<dbReference type="AlphaFoldDB" id="A0A699SQM6"/>
<gene>
    <name evidence="1" type="ORF">Tci_872231</name>
</gene>
<protein>
    <submittedName>
        <fullName evidence="1">Uncharacterized protein</fullName>
    </submittedName>
</protein>
<feature type="non-terminal residue" evidence="1">
    <location>
        <position position="1"/>
    </location>
</feature>
<dbReference type="EMBL" id="BKCJ011183697">
    <property type="protein sequence ID" value="GFD00262.1"/>
    <property type="molecule type" value="Genomic_DNA"/>
</dbReference>
<reference evidence="1" key="1">
    <citation type="journal article" date="2019" name="Sci. Rep.">
        <title>Draft genome of Tanacetum cinerariifolium, the natural source of mosquito coil.</title>
        <authorList>
            <person name="Yamashiro T."/>
            <person name="Shiraishi A."/>
            <person name="Satake H."/>
            <person name="Nakayama K."/>
        </authorList>
    </citation>
    <scope>NUCLEOTIDE SEQUENCE</scope>
</reference>
<name>A0A699SQM6_TANCI</name>
<comment type="caution">
    <text evidence="1">The sequence shown here is derived from an EMBL/GenBank/DDBJ whole genome shotgun (WGS) entry which is preliminary data.</text>
</comment>
<sequence>RRLEVNHRVRLAGLVEYEVGTQLTERARGGLSKEGTALSEAVFEQLIQLGIQLHPLNQPPNERVVEPRLPGTVVVGLKQRSVKSCTKAQRAGARVGAWRTAIEGITQA</sequence>
<proteinExistence type="predicted"/>
<accession>A0A699SQM6</accession>